<feature type="compositionally biased region" description="Low complexity" evidence="1">
    <location>
        <begin position="676"/>
        <end position="689"/>
    </location>
</feature>
<dbReference type="Proteomes" id="UP000244867">
    <property type="component" value="Unassembled WGS sequence"/>
</dbReference>
<evidence type="ECO:0000313" key="3">
    <source>
        <dbReference type="EMBL" id="PUA80736.1"/>
    </source>
</evidence>
<protein>
    <recommendedName>
        <fullName evidence="2">Spore protein YkvP/CgeB glycosyl transferase-like domain-containing protein</fullName>
    </recommendedName>
</protein>
<proteinExistence type="predicted"/>
<dbReference type="SUPFAM" id="SSF53756">
    <property type="entry name" value="UDP-Glycosyltransferase/glycogen phosphorylase"/>
    <property type="match status" value="2"/>
</dbReference>
<dbReference type="EMBL" id="PYXZ01000005">
    <property type="protein sequence ID" value="PUA80736.1"/>
    <property type="molecule type" value="Genomic_DNA"/>
</dbReference>
<evidence type="ECO:0000313" key="4">
    <source>
        <dbReference type="Proteomes" id="UP000244867"/>
    </source>
</evidence>
<dbReference type="PANTHER" id="PTHR12526">
    <property type="entry name" value="GLYCOSYLTRANSFERASE"/>
    <property type="match status" value="1"/>
</dbReference>
<gene>
    <name evidence="3" type="ORF">C7S10_13390</name>
</gene>
<evidence type="ECO:0000256" key="1">
    <source>
        <dbReference type="SAM" id="MobiDB-lite"/>
    </source>
</evidence>
<organism evidence="3 4">
    <name type="scientific">Nocardioides currus</name>
    <dbReference type="NCBI Taxonomy" id="2133958"/>
    <lineage>
        <taxon>Bacteria</taxon>
        <taxon>Bacillati</taxon>
        <taxon>Actinomycetota</taxon>
        <taxon>Actinomycetes</taxon>
        <taxon>Propionibacteriales</taxon>
        <taxon>Nocardioidaceae</taxon>
        <taxon>Nocardioides</taxon>
    </lineage>
</organism>
<sequence>MTLDVPGHPAHDGDDLSGVDRRRAAYRQLIDGELATGDGERVIFFVHSVDLRHATPDLIAAAGLGLALAERGYGVRLVPRHRWHLGGAADIWIATTPDADPSQAPARAWRVAWAHSDVAAWAELDHLMAYHQILVGSEVGQSLLRTTPAGRVDVLRNAADTELFAPREGVRRSGAASLGVYVERGRVIQPLISDLPISVPLAVYAEPLRNMRSSLLGLLEEPIPWLRAPEVMTRSELSVVELPSTALGDATLPAHFFESIACGSLPVLNTRLGATECGLAVPSYTTSGGLASTITDLLADPERVRSLVAGLRERVLRDHTWDVRARELEERVAAARREQVEEPPHRALHYFPDYNRANPYQGMLFAGLGSVDAYPKAVADVIDHLETRAISSVPGVLNIHWTTPILQYATGPFRAAIELDRFSAALHKFRTAGGRLVWTLHNVLPHEARHVWAETQLAQLLADRADVIHALSEITARQASEVLRLDPRRVVVIEHSSYVGRYPDWVSRDAARQQLGLSPTDTVLVALGGIRPYKGLGRLLDVFHELAEEDPSLHLLVAGKPAVTQETDGLKRRCEQSSRVIAEFSHVPDDQLQVWFGAADLAVLPYSRILNSGVFWLAQTFGLPIVGPRTGALLDLADEPHVRLFNPRDDRSLKETLRSTITELVDDPALAAAARASSFRAAQSRPPSRMADDFASSMEPLLSGRDRVARRAAG</sequence>
<accession>A0A2R7YXH3</accession>
<comment type="caution">
    <text evidence="3">The sequence shown here is derived from an EMBL/GenBank/DDBJ whole genome shotgun (WGS) entry which is preliminary data.</text>
</comment>
<dbReference type="InterPro" id="IPR055259">
    <property type="entry name" value="YkvP/CgeB_Glyco_trans-like"/>
</dbReference>
<reference evidence="3 4" key="1">
    <citation type="submission" date="2018-03" db="EMBL/GenBank/DDBJ databases">
        <authorList>
            <person name="Keele B.F."/>
        </authorList>
    </citation>
    <scope>NUCLEOTIDE SEQUENCE [LARGE SCALE GENOMIC DNA]</scope>
    <source>
        <strain evidence="3 4">IB-3</strain>
    </source>
</reference>
<evidence type="ECO:0000259" key="2">
    <source>
        <dbReference type="Pfam" id="PF13524"/>
    </source>
</evidence>
<dbReference type="AlphaFoldDB" id="A0A2R7YXH3"/>
<dbReference type="RefSeq" id="WP_108344930.1">
    <property type="nucleotide sequence ID" value="NZ_PYXZ01000005.1"/>
</dbReference>
<dbReference type="Pfam" id="PF13692">
    <property type="entry name" value="Glyco_trans_1_4"/>
    <property type="match status" value="1"/>
</dbReference>
<dbReference type="OrthoDB" id="9771846at2"/>
<name>A0A2R7YXH3_9ACTN</name>
<feature type="domain" description="Spore protein YkvP/CgeB glycosyl transferase-like" evidence="2">
    <location>
        <begin position="221"/>
        <end position="329"/>
    </location>
</feature>
<keyword evidence="4" id="KW-1185">Reference proteome</keyword>
<dbReference type="Pfam" id="PF13524">
    <property type="entry name" value="Glyco_trans_1_2"/>
    <property type="match status" value="1"/>
</dbReference>
<dbReference type="Gene3D" id="3.40.50.2000">
    <property type="entry name" value="Glycogen Phosphorylase B"/>
    <property type="match status" value="2"/>
</dbReference>
<feature type="region of interest" description="Disordered" evidence="1">
    <location>
        <begin position="676"/>
        <end position="698"/>
    </location>
</feature>